<evidence type="ECO:0000256" key="1">
    <source>
        <dbReference type="ARBA" id="ARBA00022722"/>
    </source>
</evidence>
<keyword evidence="4 6" id="KW-0378">Hydrolase</keyword>
<evidence type="ECO:0000313" key="8">
    <source>
        <dbReference type="Proteomes" id="UP001597337"/>
    </source>
</evidence>
<reference evidence="8" key="1">
    <citation type="journal article" date="2019" name="Int. J. Syst. Evol. Microbiol.">
        <title>The Global Catalogue of Microorganisms (GCM) 10K type strain sequencing project: providing services to taxonomists for standard genome sequencing and annotation.</title>
        <authorList>
            <consortium name="The Broad Institute Genomics Platform"/>
            <consortium name="The Broad Institute Genome Sequencing Center for Infectious Disease"/>
            <person name="Wu L."/>
            <person name="Ma J."/>
        </authorList>
    </citation>
    <scope>NUCLEOTIDE SEQUENCE [LARGE SCALE GENOMIC DNA]</scope>
    <source>
        <strain evidence="8">KACC 12597</strain>
    </source>
</reference>
<dbReference type="InterPro" id="IPR004603">
    <property type="entry name" value="DNA_mismatch_endonuc_vsr"/>
</dbReference>
<dbReference type="GO" id="GO:0004519">
    <property type="term" value="F:endonuclease activity"/>
    <property type="evidence" value="ECO:0007669"/>
    <property type="project" value="UniProtKB-KW"/>
</dbReference>
<comment type="function">
    <text evidence="6">May nick specific sequences that contain T:G mispairs resulting from m5C-deamination.</text>
</comment>
<dbReference type="NCBIfam" id="TIGR00632">
    <property type="entry name" value="vsr"/>
    <property type="match status" value="1"/>
</dbReference>
<dbReference type="InterPro" id="IPR011335">
    <property type="entry name" value="Restrct_endonuc-II-like"/>
</dbReference>
<keyword evidence="8" id="KW-1185">Reference proteome</keyword>
<comment type="similarity">
    <text evidence="6">Belongs to the vsr family.</text>
</comment>
<comment type="caution">
    <text evidence="7">The sequence shown here is derived from an EMBL/GenBank/DDBJ whole genome shotgun (WGS) entry which is preliminary data.</text>
</comment>
<organism evidence="7 8">
    <name type="scientific">Thiorhodococcus fuscus</name>
    <dbReference type="NCBI Taxonomy" id="527200"/>
    <lineage>
        <taxon>Bacteria</taxon>
        <taxon>Pseudomonadati</taxon>
        <taxon>Pseudomonadota</taxon>
        <taxon>Gammaproteobacteria</taxon>
        <taxon>Chromatiales</taxon>
        <taxon>Chromatiaceae</taxon>
        <taxon>Thiorhodococcus</taxon>
    </lineage>
</organism>
<evidence type="ECO:0000256" key="6">
    <source>
        <dbReference type="PIRNR" id="PIRNR018267"/>
    </source>
</evidence>
<sequence>MDRLAPERRSWLMSRVASKNTSAELRVRRALHALGFRFRLHRKDLPGTPDIVLPRHRTVVFVHGCFWHRHPGCPKATTPKTRIEFWQSKFDRNVERDREAMAQLEALGWRTVVIWECETKKSERLAEVLERHFALGGEEAVRDREG</sequence>
<evidence type="ECO:0000313" key="7">
    <source>
        <dbReference type="EMBL" id="MFD2113253.1"/>
    </source>
</evidence>
<accession>A0ABW4YC89</accession>
<dbReference type="RefSeq" id="WP_386027991.1">
    <property type="nucleotide sequence ID" value="NZ_JBHUHX010000047.1"/>
</dbReference>
<name>A0ABW4YC89_9GAMM</name>
<keyword evidence="5 6" id="KW-0234">DNA repair</keyword>
<dbReference type="EMBL" id="JBHUHX010000047">
    <property type="protein sequence ID" value="MFD2113253.1"/>
    <property type="molecule type" value="Genomic_DNA"/>
</dbReference>
<evidence type="ECO:0000256" key="2">
    <source>
        <dbReference type="ARBA" id="ARBA00022759"/>
    </source>
</evidence>
<keyword evidence="1 6" id="KW-0540">Nuclease</keyword>
<evidence type="ECO:0000256" key="3">
    <source>
        <dbReference type="ARBA" id="ARBA00022763"/>
    </source>
</evidence>
<dbReference type="PIRSF" id="PIRSF018267">
    <property type="entry name" value="VSR_endonuc"/>
    <property type="match status" value="1"/>
</dbReference>
<proteinExistence type="inferred from homology"/>
<protein>
    <recommendedName>
        <fullName evidence="6">Very short patch repair endonuclease</fullName>
        <ecNumber evidence="6">3.1.-.-</ecNumber>
    </recommendedName>
</protein>
<evidence type="ECO:0000256" key="5">
    <source>
        <dbReference type="ARBA" id="ARBA00023204"/>
    </source>
</evidence>
<keyword evidence="3 6" id="KW-0227">DNA damage</keyword>
<dbReference type="Pfam" id="PF03852">
    <property type="entry name" value="Vsr"/>
    <property type="match status" value="1"/>
</dbReference>
<gene>
    <name evidence="7" type="ORF">ACFSJC_15495</name>
</gene>
<dbReference type="EC" id="3.1.-.-" evidence="6"/>
<keyword evidence="2 6" id="KW-0255">Endonuclease</keyword>
<dbReference type="SUPFAM" id="SSF52980">
    <property type="entry name" value="Restriction endonuclease-like"/>
    <property type="match status" value="1"/>
</dbReference>
<dbReference type="Gene3D" id="3.40.960.10">
    <property type="entry name" value="VSR Endonuclease"/>
    <property type="match status" value="1"/>
</dbReference>
<evidence type="ECO:0000256" key="4">
    <source>
        <dbReference type="ARBA" id="ARBA00022801"/>
    </source>
</evidence>
<dbReference type="CDD" id="cd00221">
    <property type="entry name" value="Vsr"/>
    <property type="match status" value="1"/>
</dbReference>
<dbReference type="Proteomes" id="UP001597337">
    <property type="component" value="Unassembled WGS sequence"/>
</dbReference>